<dbReference type="GO" id="GO:0001601">
    <property type="term" value="F:peptide YY receptor activity"/>
    <property type="evidence" value="ECO:0007669"/>
    <property type="project" value="TreeGrafter"/>
</dbReference>
<evidence type="ECO:0000256" key="1">
    <source>
        <dbReference type="ARBA" id="ARBA00004141"/>
    </source>
</evidence>
<evidence type="ECO:0000256" key="6">
    <source>
        <dbReference type="ARBA" id="ARBA00023170"/>
    </source>
</evidence>
<gene>
    <name evidence="11" type="ORF">SKAU_G00343700</name>
</gene>
<dbReference type="AlphaFoldDB" id="A0A9Q1IH95"/>
<evidence type="ECO:0000256" key="4">
    <source>
        <dbReference type="ARBA" id="ARBA00023040"/>
    </source>
</evidence>
<keyword evidence="2 9" id="KW-0812">Transmembrane</keyword>
<evidence type="ECO:0000256" key="9">
    <source>
        <dbReference type="SAM" id="Phobius"/>
    </source>
</evidence>
<keyword evidence="5 9" id="KW-0472">Membrane</keyword>
<dbReference type="Pfam" id="PF00001">
    <property type="entry name" value="7tm_1"/>
    <property type="match status" value="1"/>
</dbReference>
<reference evidence="11" key="1">
    <citation type="journal article" date="2023" name="Science">
        <title>Genome structures resolve the early diversification of teleost fishes.</title>
        <authorList>
            <person name="Parey E."/>
            <person name="Louis A."/>
            <person name="Montfort J."/>
            <person name="Bouchez O."/>
            <person name="Roques C."/>
            <person name="Iampietro C."/>
            <person name="Lluch J."/>
            <person name="Castinel A."/>
            <person name="Donnadieu C."/>
            <person name="Desvignes T."/>
            <person name="Floi Bucao C."/>
            <person name="Jouanno E."/>
            <person name="Wen M."/>
            <person name="Mejri S."/>
            <person name="Dirks R."/>
            <person name="Jansen H."/>
            <person name="Henkel C."/>
            <person name="Chen W.J."/>
            <person name="Zahm M."/>
            <person name="Cabau C."/>
            <person name="Klopp C."/>
            <person name="Thompson A.W."/>
            <person name="Robinson-Rechavi M."/>
            <person name="Braasch I."/>
            <person name="Lecointre G."/>
            <person name="Bobe J."/>
            <person name="Postlethwait J.H."/>
            <person name="Berthelot C."/>
            <person name="Roest Crollius H."/>
            <person name="Guiguen Y."/>
        </authorList>
    </citation>
    <scope>NUCLEOTIDE SEQUENCE</scope>
    <source>
        <strain evidence="11">WJC10195</strain>
    </source>
</reference>
<dbReference type="OrthoDB" id="5981855at2759"/>
<dbReference type="SUPFAM" id="SSF81321">
    <property type="entry name" value="Family A G protein-coupled receptor-like"/>
    <property type="match status" value="1"/>
</dbReference>
<dbReference type="PROSITE" id="PS50262">
    <property type="entry name" value="G_PROTEIN_RECEP_F1_2"/>
    <property type="match status" value="1"/>
</dbReference>
<evidence type="ECO:0000259" key="10">
    <source>
        <dbReference type="PROSITE" id="PS50262"/>
    </source>
</evidence>
<evidence type="ECO:0000256" key="5">
    <source>
        <dbReference type="ARBA" id="ARBA00023136"/>
    </source>
</evidence>
<evidence type="ECO:0000313" key="12">
    <source>
        <dbReference type="Proteomes" id="UP001152622"/>
    </source>
</evidence>
<accession>A0A9Q1IH95</accession>
<comment type="subcellular location">
    <subcellularLocation>
        <location evidence="1">Membrane</location>
        <topology evidence="1">Multi-pass membrane protein</topology>
    </subcellularLocation>
</comment>
<sequence length="273" mass="30120">MPLWEDFNSSVNDVRYFVIGLYTTVSVLGLLGNILILTALARKWREKSVINFLCVSVVVSTLVLMSIAMVRYHMISRPLSAHMSVSSGYRLLVAIWTLGLSVCSPLPIFHSMVDLSEVSRLESLKNKWLCVESWPSDGYRIAFTIGLLLVQYILPVLCLTVSHATVCRRVRTGALAQPPGQAEENEAIRLTLQPATERGFLPRRSSPPTRGGAWAERETEAAVQPEGVRGGTSRLSRPGVPGLRRRGGRRQKATDTPQVPRVYSYPTSPSASS</sequence>
<dbReference type="GO" id="GO:0042923">
    <property type="term" value="F:neuropeptide binding"/>
    <property type="evidence" value="ECO:0007669"/>
    <property type="project" value="TreeGrafter"/>
</dbReference>
<name>A0A9Q1IH95_SYNKA</name>
<dbReference type="PANTHER" id="PTHR24235">
    <property type="entry name" value="NEUROPEPTIDE Y RECEPTOR"/>
    <property type="match status" value="1"/>
</dbReference>
<dbReference type="InterPro" id="IPR000276">
    <property type="entry name" value="GPCR_Rhodpsn"/>
</dbReference>
<proteinExistence type="predicted"/>
<keyword evidence="7" id="KW-0807">Transducer</keyword>
<feature type="transmembrane region" description="Helical" evidence="9">
    <location>
        <begin position="49"/>
        <end position="70"/>
    </location>
</feature>
<evidence type="ECO:0000256" key="3">
    <source>
        <dbReference type="ARBA" id="ARBA00022989"/>
    </source>
</evidence>
<keyword evidence="6" id="KW-0675">Receptor</keyword>
<dbReference type="EMBL" id="JAINUF010000016">
    <property type="protein sequence ID" value="KAJ8339737.1"/>
    <property type="molecule type" value="Genomic_DNA"/>
</dbReference>
<dbReference type="PRINTS" id="PR00237">
    <property type="entry name" value="GPCRRHODOPSN"/>
</dbReference>
<keyword evidence="12" id="KW-1185">Reference proteome</keyword>
<dbReference type="GO" id="GO:0043005">
    <property type="term" value="C:neuron projection"/>
    <property type="evidence" value="ECO:0007669"/>
    <property type="project" value="TreeGrafter"/>
</dbReference>
<evidence type="ECO:0000256" key="8">
    <source>
        <dbReference type="SAM" id="MobiDB-lite"/>
    </source>
</evidence>
<evidence type="ECO:0000313" key="11">
    <source>
        <dbReference type="EMBL" id="KAJ8339737.1"/>
    </source>
</evidence>
<dbReference type="GO" id="GO:0007268">
    <property type="term" value="P:chemical synaptic transmission"/>
    <property type="evidence" value="ECO:0007669"/>
    <property type="project" value="TreeGrafter"/>
</dbReference>
<comment type="caution">
    <text evidence="11">The sequence shown here is derived from an EMBL/GenBank/DDBJ whole genome shotgun (WGS) entry which is preliminary data.</text>
</comment>
<keyword evidence="3 9" id="KW-1133">Transmembrane helix</keyword>
<dbReference type="GO" id="GO:0005886">
    <property type="term" value="C:plasma membrane"/>
    <property type="evidence" value="ECO:0007669"/>
    <property type="project" value="TreeGrafter"/>
</dbReference>
<dbReference type="Gene3D" id="1.20.1070.10">
    <property type="entry name" value="Rhodopsin 7-helix transmembrane proteins"/>
    <property type="match status" value="2"/>
</dbReference>
<keyword evidence="4" id="KW-0297">G-protein coupled receptor</keyword>
<feature type="domain" description="G-protein coupled receptors family 1 profile" evidence="10">
    <location>
        <begin position="55"/>
        <end position="192"/>
    </location>
</feature>
<dbReference type="GO" id="GO:0001602">
    <property type="term" value="F:pancreatic polypeptide receptor activity"/>
    <property type="evidence" value="ECO:0007669"/>
    <property type="project" value="TreeGrafter"/>
</dbReference>
<dbReference type="GO" id="GO:0045202">
    <property type="term" value="C:synapse"/>
    <property type="evidence" value="ECO:0007669"/>
    <property type="project" value="GOC"/>
</dbReference>
<dbReference type="InterPro" id="IPR017452">
    <property type="entry name" value="GPCR_Rhodpsn_7TM"/>
</dbReference>
<feature type="transmembrane region" description="Helical" evidence="9">
    <location>
        <begin position="16"/>
        <end position="37"/>
    </location>
</feature>
<dbReference type="PANTHER" id="PTHR24235:SF10">
    <property type="entry name" value="NEUROPEPTIDE Y RECEPTOR TYPE 5"/>
    <property type="match status" value="1"/>
</dbReference>
<evidence type="ECO:0000256" key="7">
    <source>
        <dbReference type="ARBA" id="ARBA00023224"/>
    </source>
</evidence>
<feature type="transmembrane region" description="Helical" evidence="9">
    <location>
        <begin position="141"/>
        <end position="161"/>
    </location>
</feature>
<organism evidence="11 12">
    <name type="scientific">Synaphobranchus kaupii</name>
    <name type="common">Kaup's arrowtooth eel</name>
    <dbReference type="NCBI Taxonomy" id="118154"/>
    <lineage>
        <taxon>Eukaryota</taxon>
        <taxon>Metazoa</taxon>
        <taxon>Chordata</taxon>
        <taxon>Craniata</taxon>
        <taxon>Vertebrata</taxon>
        <taxon>Euteleostomi</taxon>
        <taxon>Actinopterygii</taxon>
        <taxon>Neopterygii</taxon>
        <taxon>Teleostei</taxon>
        <taxon>Anguilliformes</taxon>
        <taxon>Synaphobranchidae</taxon>
        <taxon>Synaphobranchus</taxon>
    </lineage>
</organism>
<feature type="region of interest" description="Disordered" evidence="8">
    <location>
        <begin position="198"/>
        <end position="273"/>
    </location>
</feature>
<protein>
    <recommendedName>
        <fullName evidence="10">G-protein coupled receptors family 1 profile domain-containing protein</fullName>
    </recommendedName>
</protein>
<dbReference type="Proteomes" id="UP001152622">
    <property type="component" value="Chromosome 16"/>
</dbReference>
<evidence type="ECO:0000256" key="2">
    <source>
        <dbReference type="ARBA" id="ARBA00022692"/>
    </source>
</evidence>